<evidence type="ECO:0000259" key="1">
    <source>
        <dbReference type="Pfam" id="PF00646"/>
    </source>
</evidence>
<dbReference type="SUPFAM" id="SSF81383">
    <property type="entry name" value="F-box domain"/>
    <property type="match status" value="1"/>
</dbReference>
<evidence type="ECO:0000313" key="3">
    <source>
        <dbReference type="Proteomes" id="UP001231189"/>
    </source>
</evidence>
<comment type="caution">
    <text evidence="2">The sequence shown here is derived from an EMBL/GenBank/DDBJ whole genome shotgun (WGS) entry which is preliminary data.</text>
</comment>
<organism evidence="2 3">
    <name type="scientific">Lolium multiflorum</name>
    <name type="common">Italian ryegrass</name>
    <name type="synonym">Lolium perenne subsp. multiflorum</name>
    <dbReference type="NCBI Taxonomy" id="4521"/>
    <lineage>
        <taxon>Eukaryota</taxon>
        <taxon>Viridiplantae</taxon>
        <taxon>Streptophyta</taxon>
        <taxon>Embryophyta</taxon>
        <taxon>Tracheophyta</taxon>
        <taxon>Spermatophyta</taxon>
        <taxon>Magnoliopsida</taxon>
        <taxon>Liliopsida</taxon>
        <taxon>Poales</taxon>
        <taxon>Poaceae</taxon>
        <taxon>BOP clade</taxon>
        <taxon>Pooideae</taxon>
        <taxon>Poodae</taxon>
        <taxon>Poeae</taxon>
        <taxon>Poeae Chloroplast Group 2 (Poeae type)</taxon>
        <taxon>Loliodinae</taxon>
        <taxon>Loliinae</taxon>
        <taxon>Lolium</taxon>
    </lineage>
</organism>
<dbReference type="AlphaFoldDB" id="A0AAD8X9Q9"/>
<feature type="domain" description="F-box" evidence="1">
    <location>
        <begin position="15"/>
        <end position="50"/>
    </location>
</feature>
<dbReference type="PANTHER" id="PTHR33207">
    <property type="entry name" value="F-BOX DOMAIN CONTAINING PROTEIN-RELATED"/>
    <property type="match status" value="1"/>
</dbReference>
<reference evidence="2" key="1">
    <citation type="submission" date="2023-07" db="EMBL/GenBank/DDBJ databases">
        <title>A chromosome-level genome assembly of Lolium multiflorum.</title>
        <authorList>
            <person name="Chen Y."/>
            <person name="Copetti D."/>
            <person name="Kolliker R."/>
            <person name="Studer B."/>
        </authorList>
    </citation>
    <scope>NUCLEOTIDE SEQUENCE</scope>
    <source>
        <strain evidence="2">02402/16</strain>
        <tissue evidence="2">Leaf</tissue>
    </source>
</reference>
<evidence type="ECO:0000313" key="2">
    <source>
        <dbReference type="EMBL" id="KAK1698614.1"/>
    </source>
</evidence>
<keyword evidence="3" id="KW-1185">Reference proteome</keyword>
<protein>
    <recommendedName>
        <fullName evidence="1">F-box domain-containing protein</fullName>
    </recommendedName>
</protein>
<gene>
    <name evidence="2" type="ORF">QYE76_015311</name>
</gene>
<dbReference type="Pfam" id="PF00646">
    <property type="entry name" value="F-box"/>
    <property type="match status" value="1"/>
</dbReference>
<proteinExistence type="predicted"/>
<dbReference type="InterPro" id="IPR001810">
    <property type="entry name" value="F-box_dom"/>
</dbReference>
<name>A0AAD8X9Q9_LOLMU</name>
<dbReference type="InterPro" id="IPR036047">
    <property type="entry name" value="F-box-like_dom_sf"/>
</dbReference>
<dbReference type="Proteomes" id="UP001231189">
    <property type="component" value="Unassembled WGS sequence"/>
</dbReference>
<sequence length="138" mass="15094">MVSGGASMAKVIADDDLLREILLRLGFPAFLVRAALVSKRWLGLAADRAFLRRFRDRHPPQLIGFYINDFLTSHPRFILVSEAPEHKAARIRAGFYDGDPFQGIVDCHNGRLLLKLGAFTYGGSGHGSCPAAVSVVVT</sequence>
<dbReference type="EMBL" id="JAUUTY010000001">
    <property type="protein sequence ID" value="KAK1698614.1"/>
    <property type="molecule type" value="Genomic_DNA"/>
</dbReference>
<accession>A0AAD8X9Q9</accession>